<name>A0A6P1NRQ4_9MICC</name>
<sequence length="95" mass="9610">MTLLTERPATSSSTTETTLKNATRITVADTAVRGGNYVTLPAGRVPVGVEGSYVTVAGGRNLPPVTRGSYVTVDGTPVVAASAIEGSYVTLPTAA</sequence>
<evidence type="ECO:0000313" key="1">
    <source>
        <dbReference type="EMBL" id="QHK22469.1"/>
    </source>
</evidence>
<gene>
    <name evidence="1" type="ORF">GU243_21310</name>
</gene>
<dbReference type="EMBL" id="CP047898">
    <property type="protein sequence ID" value="QHK22469.1"/>
    <property type="molecule type" value="Genomic_DNA"/>
</dbReference>
<reference evidence="1 2" key="1">
    <citation type="submission" date="2020-01" db="EMBL/GenBank/DDBJ databases">
        <title>Pseudarthrobacter psychrotolerans sp. nov., isolated from antarctic soil.</title>
        <authorList>
            <person name="Shin Y."/>
            <person name="Park W."/>
        </authorList>
    </citation>
    <scope>NUCLEOTIDE SEQUENCE [LARGE SCALE GENOMIC DNA]</scope>
    <source>
        <strain evidence="1 2">YJ56</strain>
    </source>
</reference>
<dbReference type="Proteomes" id="UP000464186">
    <property type="component" value="Chromosome"/>
</dbReference>
<protein>
    <submittedName>
        <fullName evidence="1">Uncharacterized protein</fullName>
    </submittedName>
</protein>
<evidence type="ECO:0000313" key="2">
    <source>
        <dbReference type="Proteomes" id="UP000464186"/>
    </source>
</evidence>
<accession>A0A6P1NRQ4</accession>
<keyword evidence="2" id="KW-1185">Reference proteome</keyword>
<organism evidence="1 2">
    <name type="scientific">Pseudarthrobacter psychrotolerans</name>
    <dbReference type="NCBI Taxonomy" id="2697569"/>
    <lineage>
        <taxon>Bacteria</taxon>
        <taxon>Bacillati</taxon>
        <taxon>Actinomycetota</taxon>
        <taxon>Actinomycetes</taxon>
        <taxon>Micrococcales</taxon>
        <taxon>Micrococcaceae</taxon>
        <taxon>Pseudarthrobacter</taxon>
    </lineage>
</organism>
<dbReference type="KEGG" id="psey:GU243_21310"/>
<proteinExistence type="predicted"/>
<dbReference type="AlphaFoldDB" id="A0A6P1NRQ4"/>